<accession>X1VFI7</accession>
<sequence>HTWQDEKNWSYRSYETREQLTNAYVALLSKLRPMIGGGLCAAVYTQTTDVEIEVNGFMTYDRAMVKADVERIAAANRKLYLPPPVIKTVVSTSQKQGIEWSYTTSKPGDGWQNPGFNDSSWKKGRGGFGTKGTPGSVVRTEWNSSDIWLRRTFELKDKKLNQPCLSIHHDEDAEVYINGRLIAKLSGYTTSYVQVPIDEAASKALKVGSNCLAVHCHQTGGGQYIDAGMVNVTEQSVK</sequence>
<name>X1VFI7_9ZZZZ</name>
<comment type="caution">
    <text evidence="1">The sequence shown here is derived from an EMBL/GenBank/DDBJ whole genome shotgun (WGS) entry which is preliminary data.</text>
</comment>
<dbReference type="SUPFAM" id="SSF49785">
    <property type="entry name" value="Galactose-binding domain-like"/>
    <property type="match status" value="1"/>
</dbReference>
<feature type="non-terminal residue" evidence="1">
    <location>
        <position position="1"/>
    </location>
</feature>
<reference evidence="1" key="1">
    <citation type="journal article" date="2014" name="Front. Microbiol.">
        <title>High frequency of phylogenetically diverse reductive dehalogenase-homologous genes in deep subseafloor sedimentary metagenomes.</title>
        <authorList>
            <person name="Kawai M."/>
            <person name="Futagami T."/>
            <person name="Toyoda A."/>
            <person name="Takaki Y."/>
            <person name="Nishi S."/>
            <person name="Hori S."/>
            <person name="Arai W."/>
            <person name="Tsubouchi T."/>
            <person name="Morono Y."/>
            <person name="Uchiyama I."/>
            <person name="Ito T."/>
            <person name="Fujiyama A."/>
            <person name="Inagaki F."/>
            <person name="Takami H."/>
        </authorList>
    </citation>
    <scope>NUCLEOTIDE SEQUENCE</scope>
    <source>
        <strain evidence="1">Expedition CK06-06</strain>
    </source>
</reference>
<dbReference type="Gene3D" id="2.60.120.260">
    <property type="entry name" value="Galactose-binding domain-like"/>
    <property type="match status" value="1"/>
</dbReference>
<dbReference type="AlphaFoldDB" id="X1VFI7"/>
<evidence type="ECO:0000313" key="1">
    <source>
        <dbReference type="EMBL" id="GAJ13166.1"/>
    </source>
</evidence>
<organism evidence="1">
    <name type="scientific">marine sediment metagenome</name>
    <dbReference type="NCBI Taxonomy" id="412755"/>
    <lineage>
        <taxon>unclassified sequences</taxon>
        <taxon>metagenomes</taxon>
        <taxon>ecological metagenomes</taxon>
    </lineage>
</organism>
<evidence type="ECO:0008006" key="2">
    <source>
        <dbReference type="Google" id="ProtNLM"/>
    </source>
</evidence>
<dbReference type="EMBL" id="BARW01025854">
    <property type="protein sequence ID" value="GAJ13166.1"/>
    <property type="molecule type" value="Genomic_DNA"/>
</dbReference>
<dbReference type="InterPro" id="IPR008979">
    <property type="entry name" value="Galactose-bd-like_sf"/>
</dbReference>
<gene>
    <name evidence="1" type="ORF">S12H4_42281</name>
</gene>
<proteinExistence type="predicted"/>
<protein>
    <recommendedName>
        <fullName evidence="2">Glycoside hydrolase family 2</fullName>
    </recommendedName>
</protein>